<dbReference type="Proteomes" id="UP001610446">
    <property type="component" value="Unassembled WGS sequence"/>
</dbReference>
<dbReference type="EMBL" id="JBFXLU010000178">
    <property type="protein sequence ID" value="KAL2836478.1"/>
    <property type="molecule type" value="Genomic_DNA"/>
</dbReference>
<name>A0ABR4J8U2_9EURO</name>
<organism evidence="1 2">
    <name type="scientific">Aspergillus pseudoustus</name>
    <dbReference type="NCBI Taxonomy" id="1810923"/>
    <lineage>
        <taxon>Eukaryota</taxon>
        <taxon>Fungi</taxon>
        <taxon>Dikarya</taxon>
        <taxon>Ascomycota</taxon>
        <taxon>Pezizomycotina</taxon>
        <taxon>Eurotiomycetes</taxon>
        <taxon>Eurotiomycetidae</taxon>
        <taxon>Eurotiales</taxon>
        <taxon>Aspergillaceae</taxon>
        <taxon>Aspergillus</taxon>
        <taxon>Aspergillus subgen. Nidulantes</taxon>
    </lineage>
</organism>
<evidence type="ECO:0000313" key="2">
    <source>
        <dbReference type="Proteomes" id="UP001610446"/>
    </source>
</evidence>
<reference evidence="1 2" key="1">
    <citation type="submission" date="2024-07" db="EMBL/GenBank/DDBJ databases">
        <title>Section-level genome sequencing and comparative genomics of Aspergillus sections Usti and Cavernicolus.</title>
        <authorList>
            <consortium name="Lawrence Berkeley National Laboratory"/>
            <person name="Nybo J.L."/>
            <person name="Vesth T.C."/>
            <person name="Theobald S."/>
            <person name="Frisvad J.C."/>
            <person name="Larsen T.O."/>
            <person name="Kjaerboelling I."/>
            <person name="Rothschild-Mancinelli K."/>
            <person name="Lyhne E.K."/>
            <person name="Kogle M.E."/>
            <person name="Barry K."/>
            <person name="Clum A."/>
            <person name="Na H."/>
            <person name="Ledsgaard L."/>
            <person name="Lin J."/>
            <person name="Lipzen A."/>
            <person name="Kuo A."/>
            <person name="Riley R."/>
            <person name="Mondo S."/>
            <person name="Labutti K."/>
            <person name="Haridas S."/>
            <person name="Pangalinan J."/>
            <person name="Salamov A.A."/>
            <person name="Simmons B.A."/>
            <person name="Magnuson J.K."/>
            <person name="Chen J."/>
            <person name="Drula E."/>
            <person name="Henrissat B."/>
            <person name="Wiebenga A."/>
            <person name="Lubbers R.J."/>
            <person name="Gomes A.C."/>
            <person name="Makela M.R."/>
            <person name="Stajich J."/>
            <person name="Grigoriev I.V."/>
            <person name="Mortensen U.H."/>
            <person name="De Vries R.P."/>
            <person name="Baker S.E."/>
            <person name="Andersen M.R."/>
        </authorList>
    </citation>
    <scope>NUCLEOTIDE SEQUENCE [LARGE SCALE GENOMIC DNA]</scope>
    <source>
        <strain evidence="1 2">CBS 123904</strain>
    </source>
</reference>
<gene>
    <name evidence="1" type="ORF">BJY01DRAFT_222012</name>
</gene>
<keyword evidence="2" id="KW-1185">Reference proteome</keyword>
<evidence type="ECO:0000313" key="1">
    <source>
        <dbReference type="EMBL" id="KAL2836478.1"/>
    </source>
</evidence>
<comment type="caution">
    <text evidence="1">The sequence shown here is derived from an EMBL/GenBank/DDBJ whole genome shotgun (WGS) entry which is preliminary data.</text>
</comment>
<protein>
    <submittedName>
        <fullName evidence="1">Uncharacterized protein</fullName>
    </submittedName>
</protein>
<proteinExistence type="predicted"/>
<sequence>MSWRWLIRRDMADLRLDFGPVVLRARAVAAFAAGYGVLRRGESLLVKSFPSWTIDWPSDADDAFGDDGWRLLRSLDAFFLEGGISSPAAAGTRFGMSVLGFTSSED</sequence>
<accession>A0ABR4J8U2</accession>